<protein>
    <submittedName>
        <fullName evidence="1">Uncharacterized protein</fullName>
    </submittedName>
</protein>
<keyword evidence="2" id="KW-1185">Reference proteome</keyword>
<gene>
    <name evidence="1" type="ORF">ACFOYY_32725</name>
</gene>
<evidence type="ECO:0000313" key="2">
    <source>
        <dbReference type="Proteomes" id="UP001595698"/>
    </source>
</evidence>
<sequence>MALTDARLAEIRARHTATTPGPWRLDGPYCWPFDMSDDPHMSSVISAGEERTAVLVPALDNPRGEKDLAFAVHAHRDIPDLVAEVERLRAHILDIDAHATPYGDIPDDPGYVGIYLVTAGALHRALGKVGHCAPSCQAEAERDEALAELEAARQDAARWRRIEPLIERSHRHGYHLDPVDLLNVAADDTEEAPGA</sequence>
<evidence type="ECO:0000313" key="1">
    <source>
        <dbReference type="EMBL" id="MFC3984931.1"/>
    </source>
</evidence>
<accession>A0ABV8F8I5</accession>
<dbReference type="Proteomes" id="UP001595698">
    <property type="component" value="Unassembled WGS sequence"/>
</dbReference>
<reference evidence="2" key="1">
    <citation type="journal article" date="2019" name="Int. J. Syst. Evol. Microbiol.">
        <title>The Global Catalogue of Microorganisms (GCM) 10K type strain sequencing project: providing services to taxonomists for standard genome sequencing and annotation.</title>
        <authorList>
            <consortium name="The Broad Institute Genomics Platform"/>
            <consortium name="The Broad Institute Genome Sequencing Center for Infectious Disease"/>
            <person name="Wu L."/>
            <person name="Ma J."/>
        </authorList>
    </citation>
    <scope>NUCLEOTIDE SEQUENCE [LARGE SCALE GENOMIC DNA]</scope>
    <source>
        <strain evidence="2">TBRC 7912</strain>
    </source>
</reference>
<comment type="caution">
    <text evidence="1">The sequence shown here is derived from an EMBL/GenBank/DDBJ whole genome shotgun (WGS) entry which is preliminary data.</text>
</comment>
<dbReference type="EMBL" id="JBHSBC010000039">
    <property type="protein sequence ID" value="MFC3984931.1"/>
    <property type="molecule type" value="Genomic_DNA"/>
</dbReference>
<organism evidence="1 2">
    <name type="scientific">Streptosporangium jomthongense</name>
    <dbReference type="NCBI Taxonomy" id="1193683"/>
    <lineage>
        <taxon>Bacteria</taxon>
        <taxon>Bacillati</taxon>
        <taxon>Actinomycetota</taxon>
        <taxon>Actinomycetes</taxon>
        <taxon>Streptosporangiales</taxon>
        <taxon>Streptosporangiaceae</taxon>
        <taxon>Streptosporangium</taxon>
    </lineage>
</organism>
<proteinExistence type="predicted"/>
<name>A0ABV8F8I5_9ACTN</name>
<dbReference type="RefSeq" id="WP_386194951.1">
    <property type="nucleotide sequence ID" value="NZ_JBHSBC010000039.1"/>
</dbReference>